<organism evidence="1 2">
    <name type="scientific">Vitis vinifera</name>
    <name type="common">Grape</name>
    <dbReference type="NCBI Taxonomy" id="29760"/>
    <lineage>
        <taxon>Eukaryota</taxon>
        <taxon>Viridiplantae</taxon>
        <taxon>Streptophyta</taxon>
        <taxon>Embryophyta</taxon>
        <taxon>Tracheophyta</taxon>
        <taxon>Spermatophyta</taxon>
        <taxon>Magnoliopsida</taxon>
        <taxon>eudicotyledons</taxon>
        <taxon>Gunneridae</taxon>
        <taxon>Pentapetalae</taxon>
        <taxon>rosids</taxon>
        <taxon>Vitales</taxon>
        <taxon>Vitaceae</taxon>
        <taxon>Viteae</taxon>
        <taxon>Vitis</taxon>
    </lineage>
</organism>
<reference evidence="1 2" key="1">
    <citation type="journal article" date="2018" name="PLoS Genet.">
        <title>Population sequencing reveals clonal diversity and ancestral inbreeding in the grapevine cultivar Chardonnay.</title>
        <authorList>
            <person name="Roach M.J."/>
            <person name="Johnson D.L."/>
            <person name="Bohlmann J."/>
            <person name="van Vuuren H.J."/>
            <person name="Jones S.J."/>
            <person name="Pretorius I.S."/>
            <person name="Schmidt S.A."/>
            <person name="Borneman A.R."/>
        </authorList>
    </citation>
    <scope>NUCLEOTIDE SEQUENCE [LARGE SCALE GENOMIC DNA]</scope>
    <source>
        <strain evidence="2">cv. Chardonnay</strain>
        <tissue evidence="1">Leaf</tissue>
    </source>
</reference>
<dbReference type="Proteomes" id="UP000288805">
    <property type="component" value="Unassembled WGS sequence"/>
</dbReference>
<proteinExistence type="predicted"/>
<sequence>MRRFSKDKQEKSRELTLEEVEARNEARKDFKKWVLMEEGLWRQNSREVWLREGDRNIGYFHRMANSHKRIKDEDAAKLEEAFIEKEVFSALSELNRDKALGEILRSLNTTFLVLVPKKGGADDYRDFKPINLAGGLKINLDKSEILLIRRIENVEEFALELSNKVGALPYSYLGLYINLWWLGMAWRRGSRRSLHVEEAIYF</sequence>
<accession>A0A438INA0</accession>
<comment type="caution">
    <text evidence="1">The sequence shown here is derived from an EMBL/GenBank/DDBJ whole genome shotgun (WGS) entry which is preliminary data.</text>
</comment>
<dbReference type="AlphaFoldDB" id="A0A438INA0"/>
<evidence type="ECO:0000313" key="1">
    <source>
        <dbReference type="EMBL" id="RVW98151.1"/>
    </source>
</evidence>
<protein>
    <submittedName>
        <fullName evidence="1">Uncharacterized protein</fullName>
    </submittedName>
</protein>
<gene>
    <name evidence="1" type="ORF">CK203_031903</name>
</gene>
<dbReference type="EMBL" id="QGNW01000095">
    <property type="protein sequence ID" value="RVW98151.1"/>
    <property type="molecule type" value="Genomic_DNA"/>
</dbReference>
<name>A0A438INA0_VITVI</name>
<evidence type="ECO:0000313" key="2">
    <source>
        <dbReference type="Proteomes" id="UP000288805"/>
    </source>
</evidence>